<evidence type="ECO:0000313" key="2">
    <source>
        <dbReference type="EMBL" id="NHO32183.1"/>
    </source>
</evidence>
<dbReference type="PANTHER" id="PTHR36505:SF1">
    <property type="entry name" value="BLR1072 PROTEIN"/>
    <property type="match status" value="1"/>
</dbReference>
<comment type="caution">
    <text evidence="2">The sequence shown here is derived from an EMBL/GenBank/DDBJ whole genome shotgun (WGS) entry which is preliminary data.</text>
</comment>
<reference evidence="2 3" key="1">
    <citation type="journal article" date="2020" name="Int. J. Syst. Evol. Microbiol.">
        <title>Novel acetic acid bacteria from cider fermentations: Acetobacter conturbans sp. nov. and Acetobacter fallax sp. nov.</title>
        <authorList>
            <person name="Sombolestani A.S."/>
            <person name="Cleenwerck I."/>
            <person name="Cnockaert M."/>
            <person name="Borremans W."/>
            <person name="Wieme A.D."/>
            <person name="De Vuyst L."/>
            <person name="Vandamme P."/>
        </authorList>
    </citation>
    <scope>NUCLEOTIDE SEQUENCE [LARGE SCALE GENOMIC DNA]</scope>
    <source>
        <strain evidence="2 3">LMG 1637</strain>
    </source>
</reference>
<feature type="domain" description="PRC-barrel" evidence="1">
    <location>
        <begin position="17"/>
        <end position="92"/>
    </location>
</feature>
<dbReference type="RefSeq" id="WP_173576709.1">
    <property type="nucleotide sequence ID" value="NZ_WOSW01000008.1"/>
</dbReference>
<keyword evidence="3" id="KW-1185">Reference proteome</keyword>
<organism evidence="2 3">
    <name type="scientific">Acetobacter fallax</name>
    <dbReference type="NCBI Taxonomy" id="1737473"/>
    <lineage>
        <taxon>Bacteria</taxon>
        <taxon>Pseudomonadati</taxon>
        <taxon>Pseudomonadota</taxon>
        <taxon>Alphaproteobacteria</taxon>
        <taxon>Acetobacterales</taxon>
        <taxon>Acetobacteraceae</taxon>
        <taxon>Acetobacter</taxon>
    </lineage>
</organism>
<evidence type="ECO:0000259" key="1">
    <source>
        <dbReference type="Pfam" id="PF05239"/>
    </source>
</evidence>
<dbReference type="InterPro" id="IPR027275">
    <property type="entry name" value="PRC-brl_dom"/>
</dbReference>
<dbReference type="Proteomes" id="UP000615326">
    <property type="component" value="Unassembled WGS sequence"/>
</dbReference>
<accession>A0ABX0K8P6</accession>
<dbReference type="Pfam" id="PF05239">
    <property type="entry name" value="PRC"/>
    <property type="match status" value="1"/>
</dbReference>
<evidence type="ECO:0000313" key="3">
    <source>
        <dbReference type="Proteomes" id="UP000615326"/>
    </source>
</evidence>
<dbReference type="EMBL" id="WOSW01000008">
    <property type="protein sequence ID" value="NHO32183.1"/>
    <property type="molecule type" value="Genomic_DNA"/>
</dbReference>
<dbReference type="SUPFAM" id="SSF50346">
    <property type="entry name" value="PRC-barrel domain"/>
    <property type="match status" value="1"/>
</dbReference>
<gene>
    <name evidence="2" type="ORF">GOB84_06325</name>
</gene>
<dbReference type="Gene3D" id="2.30.30.240">
    <property type="entry name" value="PRC-barrel domain"/>
    <property type="match status" value="1"/>
</dbReference>
<name>A0ABX0K8P6_9PROT</name>
<dbReference type="PANTHER" id="PTHR36505">
    <property type="entry name" value="BLR1072 PROTEIN"/>
    <property type="match status" value="1"/>
</dbReference>
<protein>
    <submittedName>
        <fullName evidence="2">PRC-barrel domain containing protein</fullName>
    </submittedName>
</protein>
<dbReference type="InterPro" id="IPR011033">
    <property type="entry name" value="PRC_barrel-like_sf"/>
</dbReference>
<proteinExistence type="predicted"/>
<sequence length="125" mass="13809">MSDTMTTHVKETSGLIASDKVEGTAVYSHSGERLGTIANFMVNKLTGQVSYAVMSFGGFLGMGNKYHPLPWKTLTYDQERGGYVVDVTPEQLESAPAYSDDDLPNWTNPSYRAGIDDYYSRMPPL</sequence>